<dbReference type="Proteomes" id="UP000034856">
    <property type="component" value="Unassembled WGS sequence"/>
</dbReference>
<accession>A0A0G1STB4</accession>
<comment type="caution">
    <text evidence="1">The sequence shown here is derived from an EMBL/GenBank/DDBJ whole genome shotgun (WGS) entry which is preliminary data.</text>
</comment>
<dbReference type="AlphaFoldDB" id="A0A0G1STB4"/>
<organism evidence="1 2">
    <name type="scientific">Candidatus Azambacteria bacterium GW2011_GWF2_46_32</name>
    <dbReference type="NCBI Taxonomy" id="1618628"/>
    <lineage>
        <taxon>Bacteria</taxon>
        <taxon>Candidatus Azamiibacteriota</taxon>
    </lineage>
</organism>
<evidence type="ECO:0000313" key="1">
    <source>
        <dbReference type="EMBL" id="KKU36470.1"/>
    </source>
</evidence>
<dbReference type="EMBL" id="LCMM01000048">
    <property type="protein sequence ID" value="KKU36470.1"/>
    <property type="molecule type" value="Genomic_DNA"/>
</dbReference>
<proteinExistence type="predicted"/>
<sequence>MWLILGNRYYKVNATTNYRPDNYITFWEVEMMEAVSAAPQLIVSTSGNVGIGTTGPNDILHIYNSQDGNTELKIENPNTGTAARSYIRLSNDVSSAQIGYHSSNYTGLARDLRITNNDASGAIRFYFNGGDNVVFAHQM</sequence>
<gene>
    <name evidence="1" type="ORF">UX51_C0048G0002</name>
</gene>
<name>A0A0G1STB4_9BACT</name>
<dbReference type="PATRIC" id="fig|1618628.3.peg.645"/>
<reference evidence="1 2" key="1">
    <citation type="journal article" date="2015" name="Nature">
        <title>rRNA introns, odd ribosomes, and small enigmatic genomes across a large radiation of phyla.</title>
        <authorList>
            <person name="Brown C.T."/>
            <person name="Hug L.A."/>
            <person name="Thomas B.C."/>
            <person name="Sharon I."/>
            <person name="Castelle C.J."/>
            <person name="Singh A."/>
            <person name="Wilkins M.J."/>
            <person name="Williams K.H."/>
            <person name="Banfield J.F."/>
        </authorList>
    </citation>
    <scope>NUCLEOTIDE SEQUENCE [LARGE SCALE GENOMIC DNA]</scope>
</reference>
<evidence type="ECO:0000313" key="2">
    <source>
        <dbReference type="Proteomes" id="UP000034856"/>
    </source>
</evidence>
<protein>
    <submittedName>
        <fullName evidence="1">Cell wall surface anchor family protein</fullName>
    </submittedName>
</protein>